<keyword evidence="9" id="KW-0175">Coiled coil</keyword>
<dbReference type="InterPro" id="IPR019335">
    <property type="entry name" value="COG7"/>
</dbReference>
<feature type="coiled-coil region" evidence="9">
    <location>
        <begin position="64"/>
        <end position="94"/>
    </location>
</feature>
<dbReference type="EMBL" id="KN716520">
    <property type="protein sequence ID" value="KJH43865.1"/>
    <property type="molecule type" value="Genomic_DNA"/>
</dbReference>
<dbReference type="Proteomes" id="UP000053766">
    <property type="component" value="Unassembled WGS sequence"/>
</dbReference>
<dbReference type="GO" id="GO:0006886">
    <property type="term" value="P:intracellular protein transport"/>
    <property type="evidence" value="ECO:0007669"/>
    <property type="project" value="InterPro"/>
</dbReference>
<dbReference type="PANTHER" id="PTHR21443">
    <property type="entry name" value="CONSERVED OLIGOMERIC GOLGI COMPLEX COMPONENT 7"/>
    <property type="match status" value="1"/>
</dbReference>
<dbReference type="GO" id="GO:0007030">
    <property type="term" value="P:Golgi organization"/>
    <property type="evidence" value="ECO:0007669"/>
    <property type="project" value="TreeGrafter"/>
</dbReference>
<keyword evidence="5" id="KW-0653">Protein transport</keyword>
<evidence type="ECO:0000256" key="4">
    <source>
        <dbReference type="ARBA" id="ARBA00022448"/>
    </source>
</evidence>
<evidence type="ECO:0000256" key="3">
    <source>
        <dbReference type="ARBA" id="ARBA00020984"/>
    </source>
</evidence>
<keyword evidence="4" id="KW-0813">Transport</keyword>
<evidence type="ECO:0000256" key="1">
    <source>
        <dbReference type="ARBA" id="ARBA00004395"/>
    </source>
</evidence>
<keyword evidence="6" id="KW-0333">Golgi apparatus</keyword>
<dbReference type="GO" id="GO:0006890">
    <property type="term" value="P:retrograde vesicle-mediated transport, Golgi to endoplasmic reticulum"/>
    <property type="evidence" value="ECO:0007669"/>
    <property type="project" value="TreeGrafter"/>
</dbReference>
<proteinExistence type="inferred from homology"/>
<comment type="subcellular location">
    <subcellularLocation>
        <location evidence="1">Golgi apparatus membrane</location>
        <topology evidence="1">Peripheral membrane protein</topology>
    </subcellularLocation>
</comment>
<protein>
    <recommendedName>
        <fullName evidence="3">Conserved oligomeric Golgi complex subunit 7</fullName>
    </recommendedName>
    <alternativeName>
        <fullName evidence="8">Component of oligomeric Golgi complex 7</fullName>
    </alternativeName>
</protein>
<accession>A0A0D8XGS9</accession>
<evidence type="ECO:0000256" key="9">
    <source>
        <dbReference type="SAM" id="Coils"/>
    </source>
</evidence>
<evidence type="ECO:0000256" key="7">
    <source>
        <dbReference type="ARBA" id="ARBA00023136"/>
    </source>
</evidence>
<keyword evidence="7" id="KW-0472">Membrane</keyword>
<dbReference type="STRING" id="29172.A0A0D8XGS9"/>
<evidence type="ECO:0000313" key="11">
    <source>
        <dbReference type="Proteomes" id="UP000053766"/>
    </source>
</evidence>
<dbReference type="GO" id="GO:0000139">
    <property type="term" value="C:Golgi membrane"/>
    <property type="evidence" value="ECO:0007669"/>
    <property type="project" value="UniProtKB-SubCell"/>
</dbReference>
<dbReference type="PANTHER" id="PTHR21443:SF0">
    <property type="entry name" value="CONSERVED OLIGOMERIC GOLGI COMPLEX SUBUNIT 7"/>
    <property type="match status" value="1"/>
</dbReference>
<dbReference type="OrthoDB" id="245173at2759"/>
<gene>
    <name evidence="10" type="ORF">DICVIV_10127</name>
</gene>
<dbReference type="AlphaFoldDB" id="A0A0D8XGS9"/>
<evidence type="ECO:0000256" key="6">
    <source>
        <dbReference type="ARBA" id="ARBA00023034"/>
    </source>
</evidence>
<evidence type="ECO:0000256" key="8">
    <source>
        <dbReference type="ARBA" id="ARBA00031345"/>
    </source>
</evidence>
<evidence type="ECO:0000313" key="10">
    <source>
        <dbReference type="EMBL" id="KJH43865.1"/>
    </source>
</evidence>
<comment type="similarity">
    <text evidence="2">Belongs to the COG7 family.</text>
</comment>
<evidence type="ECO:0000256" key="2">
    <source>
        <dbReference type="ARBA" id="ARBA00005831"/>
    </source>
</evidence>
<reference evidence="10 11" key="1">
    <citation type="submission" date="2013-11" db="EMBL/GenBank/DDBJ databases">
        <title>Draft genome of the bovine lungworm Dictyocaulus viviparus.</title>
        <authorList>
            <person name="Mitreva M."/>
        </authorList>
    </citation>
    <scope>NUCLEOTIDE SEQUENCE [LARGE SCALE GENOMIC DNA]</scope>
    <source>
        <strain evidence="10 11">HannoverDv2000</strain>
    </source>
</reference>
<organism evidence="10 11">
    <name type="scientific">Dictyocaulus viviparus</name>
    <name type="common">Bovine lungworm</name>
    <dbReference type="NCBI Taxonomy" id="29172"/>
    <lineage>
        <taxon>Eukaryota</taxon>
        <taxon>Metazoa</taxon>
        <taxon>Ecdysozoa</taxon>
        <taxon>Nematoda</taxon>
        <taxon>Chromadorea</taxon>
        <taxon>Rhabditida</taxon>
        <taxon>Rhabditina</taxon>
        <taxon>Rhabditomorpha</taxon>
        <taxon>Strongyloidea</taxon>
        <taxon>Metastrongylidae</taxon>
        <taxon>Dictyocaulus</taxon>
    </lineage>
</organism>
<name>A0A0D8XGS9_DICVI</name>
<evidence type="ECO:0000256" key="5">
    <source>
        <dbReference type="ARBA" id="ARBA00022927"/>
    </source>
</evidence>
<dbReference type="GO" id="GO:0017119">
    <property type="term" value="C:Golgi transport complex"/>
    <property type="evidence" value="ECO:0007669"/>
    <property type="project" value="InterPro"/>
</dbReference>
<sequence length="575" mass="66375">MEYIPNDHGKSVANAIFQCYIAKQVRNSATDFLSSLCEGQSREERRKILNEHLTAVQKQYDTTVASIEKAKANIEEARVKYENMNDMVLSLEQLKSSLEHHIRTAKSQWERARETLKEDTNEDHQKMCEGLADMQASQKILSKLLSKGFDDKEFEEMKDRFLAWQSAALIFAIQQADFDRLGEIQKTYESLGRMNEFISIFRRVSINEMRELSTNGDTIQSIITSLYKGLEFTFTHHHKVLCRFLNEEEATSVLSSAIEEGLNELDFSLSFTNIISADENPIELIQKIVLTIWSEVSLKAMYPAEIYSQVKDKIVRDLANPFRSALTTYVLAKINAFDFENGSFRLRVDALKSSIAELLHFMTDVFVQCEALFGHDVKNVAQQSLDKALENFMVKMNAWEPWLESHYRTRPIEDVVSVCASSGQLVFGLQEFKSMILNIELKWNRWICNFVIKAATEKVVHKMMQKMNEIEFLQLFHLWEQFFLDENVVHAFYIALKRKYEGDELFRKTVANVANNIISEFVTCVGDPMVLSREAAKQFHIDTIFLKDAFEDLRTGDTTKLSELEGELMRAITMS</sequence>
<keyword evidence="11" id="KW-1185">Reference proteome</keyword>
<reference evidence="11" key="2">
    <citation type="journal article" date="2016" name="Sci. Rep.">
        <title>Dictyocaulus viviparus genome, variome and transcriptome elucidate lungworm biology and support future intervention.</title>
        <authorList>
            <person name="McNulty S.N."/>
            <person name="Strube C."/>
            <person name="Rosa B.A."/>
            <person name="Martin J.C."/>
            <person name="Tyagi R."/>
            <person name="Choi Y.J."/>
            <person name="Wang Q."/>
            <person name="Hallsworth Pepin K."/>
            <person name="Zhang X."/>
            <person name="Ozersky P."/>
            <person name="Wilson R.K."/>
            <person name="Sternberg P.W."/>
            <person name="Gasser R.B."/>
            <person name="Mitreva M."/>
        </authorList>
    </citation>
    <scope>NUCLEOTIDE SEQUENCE [LARGE SCALE GENOMIC DNA]</scope>
    <source>
        <strain evidence="11">HannoverDv2000</strain>
    </source>
</reference>